<dbReference type="SUPFAM" id="SSF50952">
    <property type="entry name" value="Soluble quinoprotein glucose dehydrogenase"/>
    <property type="match status" value="1"/>
</dbReference>
<dbReference type="PROSITE" id="PS51257">
    <property type="entry name" value="PROKAR_LIPOPROTEIN"/>
    <property type="match status" value="1"/>
</dbReference>
<accession>I0JSN2</accession>
<dbReference type="PANTHER" id="PTHR19328:SF13">
    <property type="entry name" value="HIPL1 PROTEIN"/>
    <property type="match status" value="1"/>
</dbReference>
<dbReference type="EMBL" id="HE717023">
    <property type="protein sequence ID" value="CCG47154.1"/>
    <property type="molecule type" value="Genomic_DNA"/>
</dbReference>
<dbReference type="Gene3D" id="2.120.10.30">
    <property type="entry name" value="TolB, C-terminal domain"/>
    <property type="match status" value="1"/>
</dbReference>
<organism evidence="3 4">
    <name type="scientific">Halobacillus halophilus (strain ATCC 35676 / DSM 2266 / JCM 20832 / KCTC 3685 / LMG 17431 / NBRC 102448 / NCIMB 2269)</name>
    <name type="common">Sporosarcina halophila</name>
    <dbReference type="NCBI Taxonomy" id="866895"/>
    <lineage>
        <taxon>Bacteria</taxon>
        <taxon>Bacillati</taxon>
        <taxon>Bacillota</taxon>
        <taxon>Bacilli</taxon>
        <taxon>Bacillales</taxon>
        <taxon>Bacillaceae</taxon>
        <taxon>Halobacillus</taxon>
    </lineage>
</organism>
<feature type="region of interest" description="Disordered" evidence="1">
    <location>
        <begin position="329"/>
        <end position="349"/>
    </location>
</feature>
<dbReference type="InterPro" id="IPR011041">
    <property type="entry name" value="Quinoprot_gluc/sorb_DH_b-prop"/>
</dbReference>
<dbReference type="PANTHER" id="PTHR19328">
    <property type="entry name" value="HEDGEHOG-INTERACTING PROTEIN"/>
    <property type="match status" value="1"/>
</dbReference>
<proteinExistence type="predicted"/>
<dbReference type="InterPro" id="IPR011042">
    <property type="entry name" value="6-blade_b-propeller_TolB-like"/>
</dbReference>
<dbReference type="KEGG" id="hhd:HBHAL_4816"/>
<gene>
    <name evidence="3" type="ordered locus">HBHAL_4816</name>
</gene>
<evidence type="ECO:0000313" key="4">
    <source>
        <dbReference type="Proteomes" id="UP000007397"/>
    </source>
</evidence>
<evidence type="ECO:0000313" key="3">
    <source>
        <dbReference type="EMBL" id="CCG47154.1"/>
    </source>
</evidence>
<dbReference type="InterPro" id="IPR012938">
    <property type="entry name" value="Glc/Sorbosone_DH"/>
</dbReference>
<protein>
    <submittedName>
        <fullName evidence="3">Glucose sorbosone dehydrogenase</fullName>
    </submittedName>
</protein>
<evidence type="ECO:0000259" key="2">
    <source>
        <dbReference type="Pfam" id="PF07995"/>
    </source>
</evidence>
<dbReference type="AlphaFoldDB" id="I0JSN2"/>
<name>I0JSN2_HALH3</name>
<dbReference type="RefSeq" id="WP_014645038.1">
    <property type="nucleotide sequence ID" value="NC_017668.1"/>
</dbReference>
<dbReference type="HOGENOM" id="CLU_012253_0_0_9"/>
<feature type="domain" description="Glucose/Sorbosone dehydrogenase" evidence="2">
    <location>
        <begin position="42"/>
        <end position="334"/>
    </location>
</feature>
<dbReference type="eggNOG" id="COG2133">
    <property type="taxonomic scope" value="Bacteria"/>
</dbReference>
<evidence type="ECO:0000256" key="1">
    <source>
        <dbReference type="SAM" id="MobiDB-lite"/>
    </source>
</evidence>
<sequence length="349" mass="39172">MKNAGIVIILFWLAACSSNQVQQDDGSPASKDESFQTVVTDLKSPWDIEYDQERFYISEREGTITSWTEGEEPVRTPVQTQKEIIQQGEGGLLGFKLLPGFKDHHRAVAYHTYEEEGSIMNRIIEIERNSEQWEETSVLLEDIPGAQFHNGGRIEIGPDDQIYVTTGDSLNESLAQDPESLAGKILRLSTDGAAAEDNPFDSSYVYSYGHRNPQGLTWNEEGELYATEHGPDNHDEVNLIQPGQNYGWPEIVGDEERDGMVTPLFETGRNTWAPSGVVFYRDELIIASLRGEAVMKLSPSEGDPEALTEQYGRIRDVEVVEDRLYFITNNTDGRGSPDSEDDQLVRYSP</sequence>
<dbReference type="PATRIC" id="fig|866895.3.peg.3854"/>
<reference evidence="3 4" key="1">
    <citation type="journal article" date="2013" name="Environ. Microbiol.">
        <title>Chloride and organic osmolytes: a hybrid strategy to cope with elevated salinities by the moderately halophilic, chloride-dependent bacterium Halobacillus halophilus.</title>
        <authorList>
            <person name="Saum S.H."/>
            <person name="Pfeiffer F."/>
            <person name="Palm P."/>
            <person name="Rampp M."/>
            <person name="Schuster S.C."/>
            <person name="Muller V."/>
            <person name="Oesterhelt D."/>
        </authorList>
    </citation>
    <scope>NUCLEOTIDE SEQUENCE [LARGE SCALE GENOMIC DNA]</scope>
    <source>
        <strain evidence="4">ATCC 35676 / DSM 2266 / JCM 20832 / KCTC 3685 / LMG 17431 / NBRC 102448 / NCIMB 2269</strain>
    </source>
</reference>
<keyword evidence="4" id="KW-1185">Reference proteome</keyword>
<dbReference type="Pfam" id="PF07995">
    <property type="entry name" value="GSDH"/>
    <property type="match status" value="1"/>
</dbReference>
<dbReference type="Proteomes" id="UP000007397">
    <property type="component" value="Chromosome"/>
</dbReference>